<dbReference type="EMBL" id="MHNI01000012">
    <property type="protein sequence ID" value="OGZ42949.1"/>
    <property type="molecule type" value="Genomic_DNA"/>
</dbReference>
<gene>
    <name evidence="8" type="ORF">A2W41_02440</name>
</gene>
<dbReference type="PANTHER" id="PTHR33406:SF12">
    <property type="entry name" value="BLR2997 PROTEIN"/>
    <property type="match status" value="1"/>
</dbReference>
<evidence type="ECO:0000313" key="9">
    <source>
        <dbReference type="Proteomes" id="UP000176700"/>
    </source>
</evidence>
<evidence type="ECO:0000256" key="3">
    <source>
        <dbReference type="ARBA" id="ARBA00022692"/>
    </source>
</evidence>
<organism evidence="8 9">
    <name type="scientific">Candidatus Ryanbacteria bacterium RIFCSPHIGHO2_01_45_13</name>
    <dbReference type="NCBI Taxonomy" id="1802112"/>
    <lineage>
        <taxon>Bacteria</taxon>
        <taxon>Candidatus Ryaniibacteriota</taxon>
    </lineage>
</organism>
<feature type="transmembrane region" description="Helical" evidence="6">
    <location>
        <begin position="711"/>
        <end position="734"/>
    </location>
</feature>
<dbReference type="InterPro" id="IPR000731">
    <property type="entry name" value="SSD"/>
</dbReference>
<feature type="transmembrane region" description="Helical" evidence="6">
    <location>
        <begin position="383"/>
        <end position="403"/>
    </location>
</feature>
<dbReference type="PANTHER" id="PTHR33406">
    <property type="entry name" value="MEMBRANE PROTEIN MJ1562-RELATED"/>
    <property type="match status" value="1"/>
</dbReference>
<dbReference type="PROSITE" id="PS50156">
    <property type="entry name" value="SSD"/>
    <property type="match status" value="1"/>
</dbReference>
<evidence type="ECO:0000259" key="7">
    <source>
        <dbReference type="PROSITE" id="PS50156"/>
    </source>
</evidence>
<dbReference type="GO" id="GO:0005886">
    <property type="term" value="C:plasma membrane"/>
    <property type="evidence" value="ECO:0007669"/>
    <property type="project" value="UniProtKB-SubCell"/>
</dbReference>
<dbReference type="Pfam" id="PF03176">
    <property type="entry name" value="MMPL"/>
    <property type="match status" value="1"/>
</dbReference>
<keyword evidence="2" id="KW-1003">Cell membrane</keyword>
<feature type="domain" description="SSD" evidence="7">
    <location>
        <begin position="607"/>
        <end position="733"/>
    </location>
</feature>
<dbReference type="InterPro" id="IPR050545">
    <property type="entry name" value="Mycobact_MmpL"/>
</dbReference>
<dbReference type="InterPro" id="IPR001036">
    <property type="entry name" value="Acrflvin-R"/>
</dbReference>
<evidence type="ECO:0000256" key="2">
    <source>
        <dbReference type="ARBA" id="ARBA00022475"/>
    </source>
</evidence>
<protein>
    <recommendedName>
        <fullName evidence="7">SSD domain-containing protein</fullName>
    </recommendedName>
</protein>
<dbReference type="GO" id="GO:0022857">
    <property type="term" value="F:transmembrane transporter activity"/>
    <property type="evidence" value="ECO:0007669"/>
    <property type="project" value="InterPro"/>
</dbReference>
<evidence type="ECO:0000256" key="6">
    <source>
        <dbReference type="SAM" id="Phobius"/>
    </source>
</evidence>
<evidence type="ECO:0000313" key="8">
    <source>
        <dbReference type="EMBL" id="OGZ42949.1"/>
    </source>
</evidence>
<feature type="transmembrane region" description="Helical" evidence="6">
    <location>
        <begin position="313"/>
        <end position="332"/>
    </location>
</feature>
<feature type="transmembrane region" description="Helical" evidence="6">
    <location>
        <begin position="679"/>
        <end position="699"/>
    </location>
</feature>
<feature type="transmembrane region" description="Helical" evidence="6">
    <location>
        <begin position="338"/>
        <end position="363"/>
    </location>
</feature>
<evidence type="ECO:0000256" key="5">
    <source>
        <dbReference type="ARBA" id="ARBA00023136"/>
    </source>
</evidence>
<feature type="transmembrane region" description="Helical" evidence="6">
    <location>
        <begin position="242"/>
        <end position="266"/>
    </location>
</feature>
<dbReference type="Gene3D" id="1.20.1640.10">
    <property type="entry name" value="Multidrug efflux transporter AcrB transmembrane domain"/>
    <property type="match status" value="2"/>
</dbReference>
<dbReference type="AlphaFoldDB" id="A0A1G2FY10"/>
<feature type="transmembrane region" description="Helical" evidence="6">
    <location>
        <begin position="272"/>
        <end position="292"/>
    </location>
</feature>
<dbReference type="InterPro" id="IPR004869">
    <property type="entry name" value="MMPL_dom"/>
</dbReference>
<feature type="transmembrane region" description="Helical" evidence="6">
    <location>
        <begin position="583"/>
        <end position="600"/>
    </location>
</feature>
<keyword evidence="5 6" id="KW-0472">Membrane</keyword>
<feature type="transmembrane region" description="Helical" evidence="6">
    <location>
        <begin position="607"/>
        <end position="628"/>
    </location>
</feature>
<keyword evidence="4 6" id="KW-1133">Transmembrane helix</keyword>
<proteinExistence type="predicted"/>
<accession>A0A1G2FY10</accession>
<dbReference type="Proteomes" id="UP000176700">
    <property type="component" value="Unassembled WGS sequence"/>
</dbReference>
<comment type="caution">
    <text evidence="8">The sequence shown here is derived from an EMBL/GenBank/DDBJ whole genome shotgun (WGS) entry which is preliminary data.</text>
</comment>
<evidence type="ECO:0000256" key="1">
    <source>
        <dbReference type="ARBA" id="ARBA00004651"/>
    </source>
</evidence>
<dbReference type="PRINTS" id="PR00702">
    <property type="entry name" value="ACRIFLAVINRP"/>
</dbReference>
<sequence>MKEWMMRAFGRKSAIAFFTLVFTVSVPFLKHLTTDDDYTALLPRGDVSARYYERYLEEFPSDAGNIVVATGNALCTEEGWKRLTLLSDDLERLSGVDRVISLTNANYIAGRGNTVEVKNFPDVSADAQKRCELAVAYVPYKNLLINAEATAVAIYIVAEKKTDALTVSDGVKAVLEKHRSAFRRGFCDGVSSDCNGGDLLQSGELNVSAELSRATDRASMILPIVVFIMMAVVWIQTRSVLVGILAGATGISTTALTFALMVIVGIPQNPVNVLMVNLLIPLGAAFTIHAFGYAKRGGNMFFGWLPASALRPFAFAVITTMIGFGTTGISGIPAVRQFGFLGTFGILACLFVTITLTFPVLAFRKKDDEDKIPNDGNRHLFMLTGRQTIVLIAILTAVSALGIGKLKVNYGPIDYLKENNPVHLQFDRVKEIFGTYVIPLTVFDNIHQEIAVEPKVQNTVHAFVEKQKILIPGLRASNFYDQLRQLSLAFSADEDMPEEFPKKKEGVSQFLLLFEDDDIEPYISHDRTSLTVLLQTPFRNSDDFSKFDRAVKSFAQENRIDAVLTGRVAQFFRAGIQIAKENMRSLATGIMLVFVTFVVLTRSIKLAAFAIVVNALPVLGSLALLGIFEIDLDIGSSIVSAIALGLVVDDTGHFLAQYTHHRKSGFLPEQAVKKTIQELAFPIVTSTVAVVAGFLAMNMADLIPYHTFSRLLSVTMLYALFGDLILLPALLAHFDRPWLPELAKIFRFLRRETL</sequence>
<name>A0A1G2FY10_9BACT</name>
<dbReference type="SUPFAM" id="SSF82866">
    <property type="entry name" value="Multidrug efflux transporter AcrB transmembrane domain"/>
    <property type="match status" value="2"/>
</dbReference>
<evidence type="ECO:0000256" key="4">
    <source>
        <dbReference type="ARBA" id="ARBA00022989"/>
    </source>
</evidence>
<feature type="transmembrane region" description="Helical" evidence="6">
    <location>
        <begin position="218"/>
        <end position="235"/>
    </location>
</feature>
<reference evidence="8 9" key="1">
    <citation type="journal article" date="2016" name="Nat. Commun.">
        <title>Thousands of microbial genomes shed light on interconnected biogeochemical processes in an aquifer system.</title>
        <authorList>
            <person name="Anantharaman K."/>
            <person name="Brown C.T."/>
            <person name="Hug L.A."/>
            <person name="Sharon I."/>
            <person name="Castelle C.J."/>
            <person name="Probst A.J."/>
            <person name="Thomas B.C."/>
            <person name="Singh A."/>
            <person name="Wilkins M.J."/>
            <person name="Karaoz U."/>
            <person name="Brodie E.L."/>
            <person name="Williams K.H."/>
            <person name="Hubbard S.S."/>
            <person name="Banfield J.F."/>
        </authorList>
    </citation>
    <scope>NUCLEOTIDE SEQUENCE [LARGE SCALE GENOMIC DNA]</scope>
</reference>
<comment type="subcellular location">
    <subcellularLocation>
        <location evidence="1">Cell membrane</location>
        <topology evidence="1">Multi-pass membrane protein</topology>
    </subcellularLocation>
</comment>
<keyword evidence="3 6" id="KW-0812">Transmembrane</keyword>